<proteinExistence type="predicted"/>
<dbReference type="EMBL" id="NEDP02002573">
    <property type="protein sequence ID" value="OWF50544.1"/>
    <property type="molecule type" value="Genomic_DNA"/>
</dbReference>
<dbReference type="PANTHER" id="PTHR15627">
    <property type="entry name" value="NATURAL KILLER CELL-SPECIFIC ANTIGEN KLIP1"/>
    <property type="match status" value="1"/>
</dbReference>
<comment type="subcellular location">
    <subcellularLocation>
        <location evidence="3">Cell membrane</location>
        <topology evidence="3">Multi-pass membrane protein</topology>
    </subcellularLocation>
    <subcellularLocation>
        <location evidence="2">Cytoplasm</location>
    </subcellularLocation>
    <subcellularLocation>
        <location evidence="1">Golgi apparatus</location>
        <location evidence="1">cis-Golgi network membrane</location>
        <topology evidence="1">Multi-pass membrane protein</topology>
    </subcellularLocation>
</comment>
<evidence type="ECO:0000256" key="12">
    <source>
        <dbReference type="ARBA" id="ARBA00023180"/>
    </source>
</evidence>
<keyword evidence="10" id="KW-0333">Golgi apparatus</keyword>
<dbReference type="Proteomes" id="UP000242188">
    <property type="component" value="Unassembled WGS sequence"/>
</dbReference>
<feature type="transmembrane region" description="Helical" evidence="16">
    <location>
        <begin position="155"/>
        <end position="181"/>
    </location>
</feature>
<accession>A0A210QP79</accession>
<dbReference type="STRING" id="6573.A0A210QP79"/>
<evidence type="ECO:0000256" key="7">
    <source>
        <dbReference type="ARBA" id="ARBA00022692"/>
    </source>
</evidence>
<reference evidence="17 18" key="1">
    <citation type="journal article" date="2017" name="Nat. Ecol. Evol.">
        <title>Scallop genome provides insights into evolution of bilaterian karyotype and development.</title>
        <authorList>
            <person name="Wang S."/>
            <person name="Zhang J."/>
            <person name="Jiao W."/>
            <person name="Li J."/>
            <person name="Xun X."/>
            <person name="Sun Y."/>
            <person name="Guo X."/>
            <person name="Huan P."/>
            <person name="Dong B."/>
            <person name="Zhang L."/>
            <person name="Hu X."/>
            <person name="Sun X."/>
            <person name="Wang J."/>
            <person name="Zhao C."/>
            <person name="Wang Y."/>
            <person name="Wang D."/>
            <person name="Huang X."/>
            <person name="Wang R."/>
            <person name="Lv J."/>
            <person name="Li Y."/>
            <person name="Zhang Z."/>
            <person name="Liu B."/>
            <person name="Lu W."/>
            <person name="Hui Y."/>
            <person name="Liang J."/>
            <person name="Zhou Z."/>
            <person name="Hou R."/>
            <person name="Li X."/>
            <person name="Liu Y."/>
            <person name="Li H."/>
            <person name="Ning X."/>
            <person name="Lin Y."/>
            <person name="Zhao L."/>
            <person name="Xing Q."/>
            <person name="Dou J."/>
            <person name="Li Y."/>
            <person name="Mao J."/>
            <person name="Guo H."/>
            <person name="Dou H."/>
            <person name="Li T."/>
            <person name="Mu C."/>
            <person name="Jiang W."/>
            <person name="Fu Q."/>
            <person name="Fu X."/>
            <person name="Miao Y."/>
            <person name="Liu J."/>
            <person name="Yu Q."/>
            <person name="Li R."/>
            <person name="Liao H."/>
            <person name="Li X."/>
            <person name="Kong Y."/>
            <person name="Jiang Z."/>
            <person name="Chourrout D."/>
            <person name="Li R."/>
            <person name="Bao Z."/>
        </authorList>
    </citation>
    <scope>NUCLEOTIDE SEQUENCE [LARGE SCALE GENOMIC DNA]</scope>
    <source>
        <strain evidence="17 18">PY_sf001</strain>
    </source>
</reference>
<dbReference type="OrthoDB" id="10256463at2759"/>
<evidence type="ECO:0000256" key="16">
    <source>
        <dbReference type="SAM" id="Phobius"/>
    </source>
</evidence>
<dbReference type="GO" id="GO:0030154">
    <property type="term" value="P:cell differentiation"/>
    <property type="evidence" value="ECO:0007669"/>
    <property type="project" value="UniProtKB-KW"/>
</dbReference>
<dbReference type="AlphaFoldDB" id="A0A210QP79"/>
<evidence type="ECO:0000256" key="1">
    <source>
        <dbReference type="ARBA" id="ARBA00004257"/>
    </source>
</evidence>
<evidence type="ECO:0000313" key="18">
    <source>
        <dbReference type="Proteomes" id="UP000242188"/>
    </source>
</evidence>
<dbReference type="PANTHER" id="PTHR15627:SF14">
    <property type="entry name" value="PROTEIN YIPF3"/>
    <property type="match status" value="1"/>
</dbReference>
<feature type="transmembrane region" description="Helical" evidence="16">
    <location>
        <begin position="193"/>
        <end position="212"/>
    </location>
</feature>
<evidence type="ECO:0000256" key="5">
    <source>
        <dbReference type="ARBA" id="ARBA00022475"/>
    </source>
</evidence>
<evidence type="ECO:0000256" key="3">
    <source>
        <dbReference type="ARBA" id="ARBA00004651"/>
    </source>
</evidence>
<keyword evidence="9 16" id="KW-1133">Transmembrane helix</keyword>
<evidence type="ECO:0000256" key="9">
    <source>
        <dbReference type="ARBA" id="ARBA00022989"/>
    </source>
</evidence>
<comment type="caution">
    <text evidence="17">The sequence shown here is derived from an EMBL/GenBank/DDBJ whole genome shotgun (WGS) entry which is preliminary data.</text>
</comment>
<evidence type="ECO:0000256" key="4">
    <source>
        <dbReference type="ARBA" id="ARBA00015622"/>
    </source>
</evidence>
<feature type="compositionally biased region" description="Basic and acidic residues" evidence="15">
    <location>
        <begin position="44"/>
        <end position="55"/>
    </location>
</feature>
<keyword evidence="8" id="KW-0221">Differentiation</keyword>
<keyword evidence="12" id="KW-0325">Glycoprotein</keyword>
<name>A0A210QP79_MIZYE</name>
<feature type="compositionally biased region" description="Acidic residues" evidence="15">
    <location>
        <begin position="24"/>
        <end position="37"/>
    </location>
</feature>
<evidence type="ECO:0000256" key="2">
    <source>
        <dbReference type="ARBA" id="ARBA00004496"/>
    </source>
</evidence>
<feature type="region of interest" description="Disordered" evidence="15">
    <location>
        <begin position="1"/>
        <end position="55"/>
    </location>
</feature>
<keyword evidence="18" id="KW-1185">Reference proteome</keyword>
<gene>
    <name evidence="17" type="ORF">KP79_PYT18259</name>
</gene>
<feature type="compositionally biased region" description="Basic and acidic residues" evidence="15">
    <location>
        <begin position="1"/>
        <end position="10"/>
    </location>
</feature>
<dbReference type="GO" id="GO:0005794">
    <property type="term" value="C:Golgi apparatus"/>
    <property type="evidence" value="ECO:0007669"/>
    <property type="project" value="UniProtKB-SubCell"/>
</dbReference>
<organism evidence="17 18">
    <name type="scientific">Mizuhopecten yessoensis</name>
    <name type="common">Japanese scallop</name>
    <name type="synonym">Patinopecten yessoensis</name>
    <dbReference type="NCBI Taxonomy" id="6573"/>
    <lineage>
        <taxon>Eukaryota</taxon>
        <taxon>Metazoa</taxon>
        <taxon>Spiralia</taxon>
        <taxon>Lophotrochozoa</taxon>
        <taxon>Mollusca</taxon>
        <taxon>Bivalvia</taxon>
        <taxon>Autobranchia</taxon>
        <taxon>Pteriomorphia</taxon>
        <taxon>Pectinida</taxon>
        <taxon>Pectinoidea</taxon>
        <taxon>Pectinidae</taxon>
        <taxon>Mizuhopecten</taxon>
    </lineage>
</organism>
<protein>
    <recommendedName>
        <fullName evidence="4">Protein YIPF3</fullName>
    </recommendedName>
    <alternativeName>
        <fullName evidence="14">YIP1 family member 3</fullName>
    </alternativeName>
</protein>
<evidence type="ECO:0000256" key="13">
    <source>
        <dbReference type="ARBA" id="ARBA00024809"/>
    </source>
</evidence>
<sequence>MADTLGDRRNQQGAASQSAVIDLNDVEEMPDRDDSSDYDSSFSDSDRGKKKGMGDDIRQRLGENVAAMMWQSGKQQASKAWNLYGNIDILRPYFNVEPREVRSRLMWSFIPQKPTSQRQRVSRELYGPLMVIFTMIALLLFQMKTADHRVEEGTLMGTAFGVCFTYWFGASAFIWFLSFVCNTRLSMLQIMSMLGYGLFGHCMVILLGTVIHTSHDHVFFYLLWAVIGGATTLKMVGIIVTRTSGQTQRIIVCAAVAALHLLFLLYLHFAYHQIVEDLSQAFGSGGVQAQMKEVPVAIKPGVGGLEKAVKAAI</sequence>
<evidence type="ECO:0000256" key="10">
    <source>
        <dbReference type="ARBA" id="ARBA00023034"/>
    </source>
</evidence>
<dbReference type="GO" id="GO:0005886">
    <property type="term" value="C:plasma membrane"/>
    <property type="evidence" value="ECO:0007669"/>
    <property type="project" value="UniProtKB-SubCell"/>
</dbReference>
<evidence type="ECO:0000313" key="17">
    <source>
        <dbReference type="EMBL" id="OWF50544.1"/>
    </source>
</evidence>
<keyword evidence="6" id="KW-0963">Cytoplasm</keyword>
<evidence type="ECO:0000256" key="6">
    <source>
        <dbReference type="ARBA" id="ARBA00022490"/>
    </source>
</evidence>
<keyword evidence="7 16" id="KW-0812">Transmembrane</keyword>
<keyword evidence="5" id="KW-1003">Cell membrane</keyword>
<feature type="transmembrane region" description="Helical" evidence="16">
    <location>
        <begin position="125"/>
        <end position="143"/>
    </location>
</feature>
<dbReference type="InterPro" id="IPR051521">
    <property type="entry name" value="tRNA_Mod/Golgi_Maint"/>
</dbReference>
<comment type="function">
    <text evidence="13">Involved in the maintenance of the Golgi structure. May play a role in hematopoiesis.</text>
</comment>
<evidence type="ECO:0000256" key="8">
    <source>
        <dbReference type="ARBA" id="ARBA00022782"/>
    </source>
</evidence>
<evidence type="ECO:0000256" key="11">
    <source>
        <dbReference type="ARBA" id="ARBA00023136"/>
    </source>
</evidence>
<feature type="transmembrane region" description="Helical" evidence="16">
    <location>
        <begin position="218"/>
        <end position="238"/>
    </location>
</feature>
<keyword evidence="11 16" id="KW-0472">Membrane</keyword>
<feature type="transmembrane region" description="Helical" evidence="16">
    <location>
        <begin position="250"/>
        <end position="271"/>
    </location>
</feature>
<evidence type="ECO:0000256" key="14">
    <source>
        <dbReference type="ARBA" id="ARBA00032951"/>
    </source>
</evidence>
<evidence type="ECO:0000256" key="15">
    <source>
        <dbReference type="SAM" id="MobiDB-lite"/>
    </source>
</evidence>